<evidence type="ECO:0000313" key="1">
    <source>
        <dbReference type="EMBL" id="PKY65573.1"/>
    </source>
</evidence>
<dbReference type="AlphaFoldDB" id="A0A2I1I3A3"/>
<dbReference type="EMBL" id="PKKJ01000024">
    <property type="protein sequence ID" value="PKY65573.1"/>
    <property type="molecule type" value="Genomic_DNA"/>
</dbReference>
<dbReference type="Pfam" id="PF07799">
    <property type="entry name" value="DUF1643"/>
    <property type="match status" value="1"/>
</dbReference>
<dbReference type="InterPro" id="IPR012441">
    <property type="entry name" value="DUF1643"/>
</dbReference>
<proteinExistence type="predicted"/>
<dbReference type="RefSeq" id="WP_101628791.1">
    <property type="nucleotide sequence ID" value="NZ_PKKJ01000024.1"/>
</dbReference>
<protein>
    <submittedName>
        <fullName evidence="1">Uncharacterized protein</fullName>
    </submittedName>
</protein>
<dbReference type="OrthoDB" id="3267341at2"/>
<name>A0A2I1I3A3_9ACTO</name>
<reference evidence="1 2" key="1">
    <citation type="submission" date="2017-12" db="EMBL/GenBank/DDBJ databases">
        <title>Phylogenetic diversity of female urinary microbiome.</title>
        <authorList>
            <person name="Thomas-White K."/>
            <person name="Wolfe A.J."/>
        </authorList>
    </citation>
    <scope>NUCLEOTIDE SEQUENCE [LARGE SCALE GENOMIC DNA]</scope>
    <source>
        <strain evidence="1 2">UMB0250</strain>
    </source>
</reference>
<evidence type="ECO:0000313" key="2">
    <source>
        <dbReference type="Proteomes" id="UP000234545"/>
    </source>
</evidence>
<dbReference type="Proteomes" id="UP000234545">
    <property type="component" value="Unassembled WGS sequence"/>
</dbReference>
<sequence>MAALIDELQAAWDDGELVFPKDPHAEQKRWFLRTPVNPANSRDLVFIGINPSSATQFAARKPGGDPTTKMVLKYFPVGEDGSPLDWRSMTILNLLPLIGQPRDLPYWDSYSGRQKILDSIDITRQILRVILPKCHCVHLMWGTPNKKKFPWKNTVLKQLIPEIDLLISADHQVQAYLSKKEHPLHPGFGGLAHWRGKQPHDAYHLLQHQ</sequence>
<comment type="caution">
    <text evidence="1">The sequence shown here is derived from an EMBL/GenBank/DDBJ whole genome shotgun (WGS) entry which is preliminary data.</text>
</comment>
<accession>A0A2I1I3A3</accession>
<gene>
    <name evidence="1" type="ORF">CYJ25_08945</name>
</gene>
<organism evidence="1 2">
    <name type="scientific">Schaalia turicensis</name>
    <dbReference type="NCBI Taxonomy" id="131111"/>
    <lineage>
        <taxon>Bacteria</taxon>
        <taxon>Bacillati</taxon>
        <taxon>Actinomycetota</taxon>
        <taxon>Actinomycetes</taxon>
        <taxon>Actinomycetales</taxon>
        <taxon>Actinomycetaceae</taxon>
        <taxon>Schaalia</taxon>
    </lineage>
</organism>